<reference evidence="1 2" key="1">
    <citation type="submission" date="2019-06" db="EMBL/GenBank/DDBJ databases">
        <title>Genome of new Rhodobacteraceae sp. SM1903.</title>
        <authorList>
            <person name="Ren X."/>
        </authorList>
    </citation>
    <scope>NUCLEOTIDE SEQUENCE [LARGE SCALE GENOMIC DNA]</scope>
    <source>
        <strain evidence="1 2">SM1903</strain>
    </source>
</reference>
<evidence type="ECO:0000313" key="1">
    <source>
        <dbReference type="EMBL" id="TNY33896.1"/>
    </source>
</evidence>
<dbReference type="PROSITE" id="PS51257">
    <property type="entry name" value="PROKAR_LIPOPROTEIN"/>
    <property type="match status" value="1"/>
</dbReference>
<keyword evidence="2" id="KW-1185">Reference proteome</keyword>
<organism evidence="1 2">
    <name type="scientific">Pelagovum pacificum</name>
    <dbReference type="NCBI Taxonomy" id="2588711"/>
    <lineage>
        <taxon>Bacteria</taxon>
        <taxon>Pseudomonadati</taxon>
        <taxon>Pseudomonadota</taxon>
        <taxon>Alphaproteobacteria</taxon>
        <taxon>Rhodobacterales</taxon>
        <taxon>Paracoccaceae</taxon>
        <taxon>Pelagovum</taxon>
    </lineage>
</organism>
<gene>
    <name evidence="1" type="ORF">FHY64_11720</name>
</gene>
<dbReference type="RefSeq" id="WP_140194725.1">
    <property type="nucleotide sequence ID" value="NZ_CP065915.1"/>
</dbReference>
<name>A0A5C5GKB8_9RHOB</name>
<dbReference type="EMBL" id="VFFF01000001">
    <property type="protein sequence ID" value="TNY33896.1"/>
    <property type="molecule type" value="Genomic_DNA"/>
</dbReference>
<evidence type="ECO:0008006" key="3">
    <source>
        <dbReference type="Google" id="ProtNLM"/>
    </source>
</evidence>
<dbReference type="AlphaFoldDB" id="A0A5C5GKB8"/>
<protein>
    <recommendedName>
        <fullName evidence="3">Peptidase inhibitor I78 family protein</fullName>
    </recommendedName>
</protein>
<evidence type="ECO:0000313" key="2">
    <source>
        <dbReference type="Proteomes" id="UP000314011"/>
    </source>
</evidence>
<accession>A0A5C5GKB8</accession>
<dbReference type="OrthoDB" id="8724542at2"/>
<dbReference type="Proteomes" id="UP000314011">
    <property type="component" value="Unassembled WGS sequence"/>
</dbReference>
<comment type="caution">
    <text evidence="1">The sequence shown here is derived from an EMBL/GenBank/DDBJ whole genome shotgun (WGS) entry which is preliminary data.</text>
</comment>
<sequence length="109" mass="11527">MKIKALTLLLALVACEEIPVAVSGDEENAVPVVAPFVPREPEVNDSSDPCFAGSYLGLLGRQIDNVQIAPAGGLRVVRPGEIPTAEERLVQRLSVRVNGSGTVEQVYCG</sequence>
<proteinExistence type="predicted"/>